<dbReference type="InterPro" id="IPR003661">
    <property type="entry name" value="HisK_dim/P_dom"/>
</dbReference>
<dbReference type="RefSeq" id="WP_084147298.1">
    <property type="nucleotide sequence ID" value="NZ_CP028426.1"/>
</dbReference>
<keyword evidence="10" id="KW-0472">Membrane</keyword>
<evidence type="ECO:0000256" key="6">
    <source>
        <dbReference type="ARBA" id="ARBA00022777"/>
    </source>
</evidence>
<accession>A0ABT7C3Z4</accession>
<evidence type="ECO:0000256" key="7">
    <source>
        <dbReference type="ARBA" id="ARBA00023012"/>
    </source>
</evidence>
<evidence type="ECO:0000256" key="2">
    <source>
        <dbReference type="ARBA" id="ARBA00004236"/>
    </source>
</evidence>
<evidence type="ECO:0000256" key="9">
    <source>
        <dbReference type="SAM" id="MobiDB-lite"/>
    </source>
</evidence>
<keyword evidence="13" id="KW-1185">Reference proteome</keyword>
<dbReference type="Pfam" id="PF00512">
    <property type="entry name" value="HisKA"/>
    <property type="match status" value="1"/>
</dbReference>
<comment type="subcellular location">
    <subcellularLocation>
        <location evidence="2">Cell membrane</location>
    </subcellularLocation>
</comment>
<evidence type="ECO:0000313" key="13">
    <source>
        <dbReference type="Proteomes" id="UP001170379"/>
    </source>
</evidence>
<evidence type="ECO:0000256" key="5">
    <source>
        <dbReference type="ARBA" id="ARBA00022679"/>
    </source>
</evidence>
<gene>
    <name evidence="12" type="ORF">C7K25_00975</name>
</gene>
<dbReference type="InterPro" id="IPR004358">
    <property type="entry name" value="Sig_transdc_His_kin-like_C"/>
</dbReference>
<reference evidence="12" key="1">
    <citation type="submission" date="2018-03" db="EMBL/GenBank/DDBJ databases">
        <authorList>
            <person name="Nunes O.C."/>
            <person name="Lopes A.R."/>
            <person name="Froufe H."/>
            <person name="Munoz-Merida A."/>
            <person name="Barroso C."/>
            <person name="Egas C."/>
        </authorList>
    </citation>
    <scope>NUCLEOTIDE SEQUENCE</scope>
    <source>
        <strain evidence="12">ON4</strain>
    </source>
</reference>
<dbReference type="EMBL" id="PXVD01000002">
    <property type="protein sequence ID" value="MDJ1369954.1"/>
    <property type="molecule type" value="Genomic_DNA"/>
</dbReference>
<feature type="transmembrane region" description="Helical" evidence="10">
    <location>
        <begin position="6"/>
        <end position="28"/>
    </location>
</feature>
<dbReference type="SUPFAM" id="SSF55874">
    <property type="entry name" value="ATPase domain of HSP90 chaperone/DNA topoisomerase II/histidine kinase"/>
    <property type="match status" value="1"/>
</dbReference>
<evidence type="ECO:0000259" key="11">
    <source>
        <dbReference type="PROSITE" id="PS50109"/>
    </source>
</evidence>
<dbReference type="Gene3D" id="1.10.287.130">
    <property type="match status" value="1"/>
</dbReference>
<sequence>MTSTAAIYASVGLGIVVGLVIATLVYVIQRARSEAAASSQPALSKDVEEVLAALPQIAIVSDPSHQVIRASFGATNAGLVTRNGRLASTIVPVAAKAWESEHPVEATKKVPRGPFGSAGLEYRLRSTRLAPRFILTLAQDVTESVRVEAVRRDFVANVSHELKTPIGAITLLAEAVQEAADDTEQVRYFAGRMLIESDRLGRLTRELIDLSRLQAMDTLENAEVVDMSDVVQQAIDLTQVPANAKNIRVRAKTVSNAQVWGDESFLLMCVQNLITNAITYSPENSSVGLGMRIADDAIEISVADQGIGISQEDQQRIFERFYRVDAARSRNTGGTGLGLSIVRHIVENHGGEIQVWSKPGQGSTFTVRLPLLEPTRQASALHESQQTAAIQLPKNSSDRR</sequence>
<dbReference type="EC" id="2.7.13.3" evidence="3"/>
<evidence type="ECO:0000256" key="3">
    <source>
        <dbReference type="ARBA" id="ARBA00012438"/>
    </source>
</evidence>
<proteinExistence type="predicted"/>
<keyword evidence="10" id="KW-0812">Transmembrane</keyword>
<keyword evidence="4" id="KW-0597">Phosphoprotein</keyword>
<dbReference type="InterPro" id="IPR036097">
    <property type="entry name" value="HisK_dim/P_sf"/>
</dbReference>
<protein>
    <recommendedName>
        <fullName evidence="8">Sensor-like histidine kinase SenX3</fullName>
        <ecNumber evidence="3">2.7.13.3</ecNumber>
    </recommendedName>
</protein>
<dbReference type="PANTHER" id="PTHR45453:SF1">
    <property type="entry name" value="PHOSPHATE REGULON SENSOR PROTEIN PHOR"/>
    <property type="match status" value="1"/>
</dbReference>
<dbReference type="Gene3D" id="3.30.565.10">
    <property type="entry name" value="Histidine kinase-like ATPase, C-terminal domain"/>
    <property type="match status" value="1"/>
</dbReference>
<keyword evidence="5" id="KW-0808">Transferase</keyword>
<dbReference type="PRINTS" id="PR00344">
    <property type="entry name" value="BCTRLSENSOR"/>
</dbReference>
<name>A0ABT7C3Z4_9MICO</name>
<dbReference type="PROSITE" id="PS50109">
    <property type="entry name" value="HIS_KIN"/>
    <property type="match status" value="1"/>
</dbReference>
<keyword evidence="7" id="KW-0902">Two-component regulatory system</keyword>
<evidence type="ECO:0000256" key="1">
    <source>
        <dbReference type="ARBA" id="ARBA00000085"/>
    </source>
</evidence>
<dbReference type="Pfam" id="PF02518">
    <property type="entry name" value="HATPase_c"/>
    <property type="match status" value="1"/>
</dbReference>
<feature type="domain" description="Histidine kinase" evidence="11">
    <location>
        <begin position="157"/>
        <end position="373"/>
    </location>
</feature>
<comment type="caution">
    <text evidence="12">The sequence shown here is derived from an EMBL/GenBank/DDBJ whole genome shotgun (WGS) entry which is preliminary data.</text>
</comment>
<keyword evidence="10" id="KW-1133">Transmembrane helix</keyword>
<dbReference type="CDD" id="cd00075">
    <property type="entry name" value="HATPase"/>
    <property type="match status" value="1"/>
</dbReference>
<dbReference type="SUPFAM" id="SSF47384">
    <property type="entry name" value="Homodimeric domain of signal transducing histidine kinase"/>
    <property type="match status" value="1"/>
</dbReference>
<evidence type="ECO:0000256" key="4">
    <source>
        <dbReference type="ARBA" id="ARBA00022553"/>
    </source>
</evidence>
<dbReference type="CDD" id="cd00082">
    <property type="entry name" value="HisKA"/>
    <property type="match status" value="1"/>
</dbReference>
<evidence type="ECO:0000256" key="10">
    <source>
        <dbReference type="SAM" id="Phobius"/>
    </source>
</evidence>
<dbReference type="InterPro" id="IPR036890">
    <property type="entry name" value="HATPase_C_sf"/>
</dbReference>
<dbReference type="InterPro" id="IPR003594">
    <property type="entry name" value="HATPase_dom"/>
</dbReference>
<feature type="region of interest" description="Disordered" evidence="9">
    <location>
        <begin position="378"/>
        <end position="400"/>
    </location>
</feature>
<keyword evidence="6 12" id="KW-0418">Kinase</keyword>
<dbReference type="SMART" id="SM00388">
    <property type="entry name" value="HisKA"/>
    <property type="match status" value="1"/>
</dbReference>
<dbReference type="GO" id="GO:0016301">
    <property type="term" value="F:kinase activity"/>
    <property type="evidence" value="ECO:0007669"/>
    <property type="project" value="UniProtKB-KW"/>
</dbReference>
<dbReference type="InterPro" id="IPR005467">
    <property type="entry name" value="His_kinase_dom"/>
</dbReference>
<dbReference type="Proteomes" id="UP001170379">
    <property type="component" value="Unassembled WGS sequence"/>
</dbReference>
<dbReference type="InterPro" id="IPR050351">
    <property type="entry name" value="BphY/WalK/GraS-like"/>
</dbReference>
<reference evidence="12" key="2">
    <citation type="journal article" date="2022" name="Sci. Rep.">
        <title>In silico prediction of the enzymes involved in the degradation of the herbicide molinate by Gulosibacter molinativorax ON4T.</title>
        <authorList>
            <person name="Lopes A.R."/>
            <person name="Bunin E."/>
            <person name="Viana A.T."/>
            <person name="Froufe H."/>
            <person name="Munoz-Merida A."/>
            <person name="Pinho D."/>
            <person name="Figueiredo J."/>
            <person name="Barroso C."/>
            <person name="Vaz-Moreira I."/>
            <person name="Bellanger X."/>
            <person name="Egas C."/>
            <person name="Nunes O.C."/>
        </authorList>
    </citation>
    <scope>NUCLEOTIDE SEQUENCE</scope>
    <source>
        <strain evidence="12">ON4</strain>
    </source>
</reference>
<organism evidence="12 13">
    <name type="scientific">Gulosibacter molinativorax</name>
    <dbReference type="NCBI Taxonomy" id="256821"/>
    <lineage>
        <taxon>Bacteria</taxon>
        <taxon>Bacillati</taxon>
        <taxon>Actinomycetota</taxon>
        <taxon>Actinomycetes</taxon>
        <taxon>Micrococcales</taxon>
        <taxon>Microbacteriaceae</taxon>
        <taxon>Gulosibacter</taxon>
    </lineage>
</organism>
<evidence type="ECO:0000313" key="12">
    <source>
        <dbReference type="EMBL" id="MDJ1369954.1"/>
    </source>
</evidence>
<dbReference type="SMART" id="SM00387">
    <property type="entry name" value="HATPase_c"/>
    <property type="match status" value="1"/>
</dbReference>
<dbReference type="PANTHER" id="PTHR45453">
    <property type="entry name" value="PHOSPHATE REGULON SENSOR PROTEIN PHOR"/>
    <property type="match status" value="1"/>
</dbReference>
<comment type="catalytic activity">
    <reaction evidence="1">
        <text>ATP + protein L-histidine = ADP + protein N-phospho-L-histidine.</text>
        <dbReference type="EC" id="2.7.13.3"/>
    </reaction>
</comment>
<evidence type="ECO:0000256" key="8">
    <source>
        <dbReference type="ARBA" id="ARBA00039401"/>
    </source>
</evidence>